<keyword evidence="14" id="KW-0539">Nucleus</keyword>
<evidence type="ECO:0000256" key="4">
    <source>
        <dbReference type="ARBA" id="ARBA00010731"/>
    </source>
</evidence>
<keyword evidence="8" id="KW-0132">Cell division</keyword>
<keyword evidence="9" id="KW-0493">Microtubule</keyword>
<keyword evidence="15" id="KW-0131">Cell cycle</keyword>
<evidence type="ECO:0000256" key="13">
    <source>
        <dbReference type="ARBA" id="ARBA00023212"/>
    </source>
</evidence>
<evidence type="ECO:0000256" key="3">
    <source>
        <dbReference type="ARBA" id="ARBA00004629"/>
    </source>
</evidence>
<proteinExistence type="inferred from homology"/>
<sequence length="433" mass="47900">MSRPSAHPERPLSLTEELEKLEQSITLTLQEIDQNFSQAHRIVTTSILPLVEQYTEQSRDVWDGAKFWKQFFEASANVSLSGYEERPNEDDTVQEPTATEEELSADITQSTSHEDDQSYDTPTSQRHHIPHGHGDDLDLTGLAISSHSTPRAPSQQTGDDMTVSSVEHSSYEDLRRQINETDAPFNMPDSSTLPSTPGRQPFFPHGDSSETPMSSPFIPPASAKYQSASRDDRYQKSSDPVLHQMLDKTYRVQATPLGKGYHNPGGGASTRSKFAVTPNQAASGSRYAFNDSPMSSPEPEAPQMHSEIFSSPIKGVDMTPGTNRKRRTSSNRMRGTPKPGFSVLTPAKKAGGNRALWDSDDDLDEDFGPSPPKTMQFHIPQSRLMQTPAKEASKRIVTDLLATAGAGDVTDDFDDDQSPSVIRRMERLEDDTF</sequence>
<dbReference type="GO" id="GO:0042729">
    <property type="term" value="C:DASH complex"/>
    <property type="evidence" value="ECO:0007669"/>
    <property type="project" value="InterPro"/>
</dbReference>
<evidence type="ECO:0000256" key="6">
    <source>
        <dbReference type="ARBA" id="ARBA00022454"/>
    </source>
</evidence>
<evidence type="ECO:0000256" key="12">
    <source>
        <dbReference type="ARBA" id="ARBA00022838"/>
    </source>
</evidence>
<dbReference type="Proteomes" id="UP001220324">
    <property type="component" value="Unassembled WGS sequence"/>
</dbReference>
<dbReference type="EMBL" id="JAQIZZ010000002">
    <property type="protein sequence ID" value="KAJ5553238.1"/>
    <property type="molecule type" value="Genomic_DNA"/>
</dbReference>
<dbReference type="GO" id="GO:0008608">
    <property type="term" value="P:attachment of spindle microtubules to kinetochore"/>
    <property type="evidence" value="ECO:0007669"/>
    <property type="project" value="InterPro"/>
</dbReference>
<dbReference type="GO" id="GO:0044732">
    <property type="term" value="C:mitotic spindle pole body"/>
    <property type="evidence" value="ECO:0007669"/>
    <property type="project" value="TreeGrafter"/>
</dbReference>
<dbReference type="PANTHER" id="PTHR28200:SF1">
    <property type="entry name" value="DASH COMPLEX SUBUNIT ASK1"/>
    <property type="match status" value="1"/>
</dbReference>
<protein>
    <recommendedName>
        <fullName evidence="5">DASH complex subunit ASK1</fullName>
    </recommendedName>
</protein>
<dbReference type="GO" id="GO:0005874">
    <property type="term" value="C:microtubule"/>
    <property type="evidence" value="ECO:0007669"/>
    <property type="project" value="UniProtKB-KW"/>
</dbReference>
<dbReference type="PANTHER" id="PTHR28200">
    <property type="entry name" value="DASH COMPLEX SUBUNIT ASK1"/>
    <property type="match status" value="1"/>
</dbReference>
<dbReference type="GO" id="GO:0072686">
    <property type="term" value="C:mitotic spindle"/>
    <property type="evidence" value="ECO:0007669"/>
    <property type="project" value="InterPro"/>
</dbReference>
<comment type="subcellular location">
    <subcellularLocation>
        <location evidence="3">Chromosome</location>
        <location evidence="3">Centromere</location>
        <location evidence="3">Kinetochore</location>
    </subcellularLocation>
    <subcellularLocation>
        <location evidence="2">Cytoplasm</location>
        <location evidence="2">Cytoskeleton</location>
        <location evidence="2">Spindle</location>
    </subcellularLocation>
    <subcellularLocation>
        <location evidence="1">Nucleus</location>
    </subcellularLocation>
</comment>
<evidence type="ECO:0000313" key="19">
    <source>
        <dbReference type="Proteomes" id="UP001220324"/>
    </source>
</evidence>
<feature type="region of interest" description="Disordered" evidence="17">
    <location>
        <begin position="80"/>
        <end position="238"/>
    </location>
</feature>
<feature type="compositionally biased region" description="Polar residues" evidence="17">
    <location>
        <begin position="188"/>
        <end position="198"/>
    </location>
</feature>
<evidence type="ECO:0000256" key="2">
    <source>
        <dbReference type="ARBA" id="ARBA00004186"/>
    </source>
</evidence>
<keyword evidence="12" id="KW-0995">Kinetochore</keyword>
<keyword evidence="6" id="KW-0158">Chromosome</keyword>
<dbReference type="GO" id="GO:0051301">
    <property type="term" value="P:cell division"/>
    <property type="evidence" value="ECO:0007669"/>
    <property type="project" value="UniProtKB-KW"/>
</dbReference>
<feature type="region of interest" description="Disordered" evidence="17">
    <location>
        <begin position="255"/>
        <end position="360"/>
    </location>
</feature>
<keyword evidence="19" id="KW-1185">Reference proteome</keyword>
<feature type="compositionally biased region" description="Polar residues" evidence="17">
    <location>
        <begin position="269"/>
        <end position="283"/>
    </location>
</feature>
<gene>
    <name evidence="18" type="ORF">N7494_002616</name>
</gene>
<feature type="compositionally biased region" description="Basic and acidic residues" evidence="17">
    <location>
        <begin position="169"/>
        <end position="179"/>
    </location>
</feature>
<keyword evidence="10" id="KW-0498">Mitosis</keyword>
<keyword evidence="11" id="KW-0159">Chromosome partition</keyword>
<evidence type="ECO:0000256" key="10">
    <source>
        <dbReference type="ARBA" id="ARBA00022776"/>
    </source>
</evidence>
<evidence type="ECO:0000256" key="8">
    <source>
        <dbReference type="ARBA" id="ARBA00022618"/>
    </source>
</evidence>
<organism evidence="18 19">
    <name type="scientific">Penicillium frequentans</name>
    <dbReference type="NCBI Taxonomy" id="3151616"/>
    <lineage>
        <taxon>Eukaryota</taxon>
        <taxon>Fungi</taxon>
        <taxon>Dikarya</taxon>
        <taxon>Ascomycota</taxon>
        <taxon>Pezizomycotina</taxon>
        <taxon>Eurotiomycetes</taxon>
        <taxon>Eurotiomycetidae</taxon>
        <taxon>Eurotiales</taxon>
        <taxon>Aspergillaceae</taxon>
        <taxon>Penicillium</taxon>
    </lineage>
</organism>
<evidence type="ECO:0000256" key="7">
    <source>
        <dbReference type="ARBA" id="ARBA00022490"/>
    </source>
</evidence>
<evidence type="ECO:0000256" key="14">
    <source>
        <dbReference type="ARBA" id="ARBA00023242"/>
    </source>
</evidence>
<evidence type="ECO:0000313" key="18">
    <source>
        <dbReference type="EMBL" id="KAJ5553238.1"/>
    </source>
</evidence>
<name>A0AAD6D600_9EURO</name>
<reference evidence="18 19" key="1">
    <citation type="journal article" date="2023" name="IMA Fungus">
        <title>Comparative genomic study of the Penicillium genus elucidates a diverse pangenome and 15 lateral gene transfer events.</title>
        <authorList>
            <person name="Petersen C."/>
            <person name="Sorensen T."/>
            <person name="Nielsen M.R."/>
            <person name="Sondergaard T.E."/>
            <person name="Sorensen J.L."/>
            <person name="Fitzpatrick D.A."/>
            <person name="Frisvad J.C."/>
            <person name="Nielsen K.L."/>
        </authorList>
    </citation>
    <scope>NUCLEOTIDE SEQUENCE [LARGE SCALE GENOMIC DNA]</scope>
    <source>
        <strain evidence="18 19">IBT 35679</strain>
    </source>
</reference>
<evidence type="ECO:0000256" key="16">
    <source>
        <dbReference type="ARBA" id="ARBA00023328"/>
    </source>
</evidence>
<feature type="compositionally biased region" description="Acidic residues" evidence="17">
    <location>
        <begin position="87"/>
        <end position="104"/>
    </location>
</feature>
<accession>A0AAD6D600</accession>
<evidence type="ECO:0000256" key="5">
    <source>
        <dbReference type="ARBA" id="ARBA00014520"/>
    </source>
</evidence>
<evidence type="ECO:0000256" key="15">
    <source>
        <dbReference type="ARBA" id="ARBA00023306"/>
    </source>
</evidence>
<evidence type="ECO:0000256" key="1">
    <source>
        <dbReference type="ARBA" id="ARBA00004123"/>
    </source>
</evidence>
<dbReference type="Pfam" id="PF08655">
    <property type="entry name" value="DASH_Ask1"/>
    <property type="match status" value="1"/>
</dbReference>
<evidence type="ECO:0000256" key="11">
    <source>
        <dbReference type="ARBA" id="ARBA00022829"/>
    </source>
</evidence>
<keyword evidence="13" id="KW-0206">Cytoskeleton</keyword>
<dbReference type="InterPro" id="IPR013964">
    <property type="entry name" value="DASH_Ask1"/>
</dbReference>
<evidence type="ECO:0000256" key="9">
    <source>
        <dbReference type="ARBA" id="ARBA00022701"/>
    </source>
</evidence>
<dbReference type="AlphaFoldDB" id="A0AAD6D600"/>
<keyword evidence="16" id="KW-0137">Centromere</keyword>
<evidence type="ECO:0000256" key="17">
    <source>
        <dbReference type="SAM" id="MobiDB-lite"/>
    </source>
</evidence>
<feature type="compositionally biased region" description="Polar residues" evidence="17">
    <location>
        <begin position="143"/>
        <end position="168"/>
    </location>
</feature>
<comment type="similarity">
    <text evidence="4">Belongs to the DASH complex ASK1 family.</text>
</comment>
<comment type="caution">
    <text evidence="18">The sequence shown here is derived from an EMBL/GenBank/DDBJ whole genome shotgun (WGS) entry which is preliminary data.</text>
</comment>
<keyword evidence="7" id="KW-0963">Cytoplasm</keyword>